<keyword evidence="1" id="KW-0472">Membrane</keyword>
<protein>
    <recommendedName>
        <fullName evidence="4">Permease</fullName>
    </recommendedName>
</protein>
<keyword evidence="3" id="KW-1185">Reference proteome</keyword>
<organism evidence="2 3">
    <name type="scientific">Planococcus kocurii</name>
    <dbReference type="NCBI Taxonomy" id="1374"/>
    <lineage>
        <taxon>Bacteria</taxon>
        <taxon>Bacillati</taxon>
        <taxon>Bacillota</taxon>
        <taxon>Bacilli</taxon>
        <taxon>Bacillales</taxon>
        <taxon>Caryophanaceae</taxon>
        <taxon>Planococcus</taxon>
    </lineage>
</organism>
<dbReference type="Proteomes" id="UP000065533">
    <property type="component" value="Chromosome"/>
</dbReference>
<evidence type="ECO:0000313" key="2">
    <source>
        <dbReference type="EMBL" id="ALS78771.1"/>
    </source>
</evidence>
<sequence length="68" mass="8215">MERFNMNFQNKRVRVWFAFVLPLILLAVLLYISLPKEFEFIPTLIIIVGFVIYQAWVVLDKRKQRSNK</sequence>
<proteinExistence type="predicted"/>
<evidence type="ECO:0008006" key="4">
    <source>
        <dbReference type="Google" id="ProtNLM"/>
    </source>
</evidence>
<keyword evidence="1" id="KW-1133">Transmembrane helix</keyword>
<dbReference type="RefSeq" id="WP_058385430.1">
    <property type="nucleotide sequence ID" value="NZ_CP013661.2"/>
</dbReference>
<reference evidence="2" key="1">
    <citation type="submission" date="2016-01" db="EMBL/GenBank/DDBJ databases">
        <title>Complete genome of Planococcus kocurri type strain.</title>
        <authorList>
            <person name="See-Too W.S."/>
        </authorList>
    </citation>
    <scope>NUCLEOTIDE SEQUENCE [LARGE SCALE GENOMIC DNA]</scope>
    <source>
        <strain evidence="2">ATCC 43650</strain>
    </source>
</reference>
<feature type="transmembrane region" description="Helical" evidence="1">
    <location>
        <begin position="40"/>
        <end position="59"/>
    </location>
</feature>
<gene>
    <name evidence="2" type="ORF">AUO94_08930</name>
</gene>
<feature type="transmembrane region" description="Helical" evidence="1">
    <location>
        <begin position="12"/>
        <end position="34"/>
    </location>
</feature>
<dbReference type="EMBL" id="CP013661">
    <property type="protein sequence ID" value="ALS78771.1"/>
    <property type="molecule type" value="Genomic_DNA"/>
</dbReference>
<name>A0ABM5WWP7_9BACL</name>
<keyword evidence="1" id="KW-0812">Transmembrane</keyword>
<evidence type="ECO:0000256" key="1">
    <source>
        <dbReference type="SAM" id="Phobius"/>
    </source>
</evidence>
<evidence type="ECO:0000313" key="3">
    <source>
        <dbReference type="Proteomes" id="UP000065533"/>
    </source>
</evidence>
<accession>A0ABM5WWP7</accession>